<evidence type="ECO:0000313" key="2">
    <source>
        <dbReference type="EMBL" id="SCS54363.1"/>
    </source>
</evidence>
<protein>
    <submittedName>
        <fullName evidence="2">Uncharacterized protein</fullName>
    </submittedName>
</protein>
<dbReference type="AlphaFoldDB" id="A0A1D4IXY8"/>
<keyword evidence="3" id="KW-1185">Reference proteome</keyword>
<evidence type="ECO:0000313" key="4">
    <source>
        <dbReference type="Proteomes" id="UP000095768"/>
    </source>
</evidence>
<name>A0A1D4IXY8_9STAP</name>
<evidence type="ECO:0000313" key="1">
    <source>
        <dbReference type="EMBL" id="SCS36367.1"/>
    </source>
</evidence>
<sequence>MLNNHFDNVFLQLKLHTKKNSASSAEFFKIGMISTVIDDSKNIIQNRYTFQPYNNVVIFD</sequence>
<accession>A0A1D4IXY8</accession>
<dbReference type="RefSeq" id="WP_069994478.1">
    <property type="nucleotide sequence ID" value="NZ_FMPG01000002.1"/>
</dbReference>
<proteinExistence type="predicted"/>
<reference evidence="2 4" key="1">
    <citation type="submission" date="2016-09" db="EMBL/GenBank/DDBJ databases">
        <authorList>
            <consortium name="Pathogen Informatics"/>
        </authorList>
    </citation>
    <scope>NUCLEOTIDE SEQUENCE [LARGE SCALE GENOMIC DNA]</scope>
    <source>
        <strain evidence="2 4">82B</strain>
    </source>
</reference>
<dbReference type="EMBL" id="FMPI01000002">
    <property type="protein sequence ID" value="SCS36367.1"/>
    <property type="molecule type" value="Genomic_DNA"/>
</dbReference>
<gene>
    <name evidence="2" type="ORF">SAMEA2297795_00656</name>
    <name evidence="1" type="ORF">SAMEA2297796_00332</name>
</gene>
<dbReference type="EMBL" id="FMPG01000002">
    <property type="protein sequence ID" value="SCS54363.1"/>
    <property type="molecule type" value="Genomic_DNA"/>
</dbReference>
<reference evidence="1 3" key="2">
    <citation type="submission" date="2016-09" db="EMBL/GenBank/DDBJ databases">
        <authorList>
            <consortium name="Pathogen Informatics"/>
            <person name="Sun Q."/>
            <person name="Inoue M."/>
        </authorList>
    </citation>
    <scope>NUCLEOTIDE SEQUENCE [LARGE SCALE GENOMIC DNA]</scope>
    <source>
        <strain evidence="1 3">82C</strain>
    </source>
</reference>
<dbReference type="Proteomes" id="UP000095412">
    <property type="component" value="Unassembled WGS sequence"/>
</dbReference>
<dbReference type="Proteomes" id="UP000095768">
    <property type="component" value="Unassembled WGS sequence"/>
</dbReference>
<evidence type="ECO:0000313" key="3">
    <source>
        <dbReference type="Proteomes" id="UP000095412"/>
    </source>
</evidence>
<organism evidence="2 4">
    <name type="scientific">Staphylococcus caeli</name>
    <dbReference type="NCBI Taxonomy" id="2201815"/>
    <lineage>
        <taxon>Bacteria</taxon>
        <taxon>Bacillati</taxon>
        <taxon>Bacillota</taxon>
        <taxon>Bacilli</taxon>
        <taxon>Bacillales</taxon>
        <taxon>Staphylococcaceae</taxon>
        <taxon>Staphylococcus</taxon>
    </lineage>
</organism>